<dbReference type="EMBL" id="KN832032">
    <property type="protein sequence ID" value="KIN97236.1"/>
    <property type="molecule type" value="Genomic_DNA"/>
</dbReference>
<protein>
    <submittedName>
        <fullName evidence="1">Uncharacterized protein</fullName>
    </submittedName>
</protein>
<feature type="non-terminal residue" evidence="1">
    <location>
        <position position="1"/>
    </location>
</feature>
<proteinExistence type="predicted"/>
<dbReference type="OrthoDB" id="2688393at2759"/>
<keyword evidence="2" id="KW-1185">Reference proteome</keyword>
<evidence type="ECO:0000313" key="2">
    <source>
        <dbReference type="Proteomes" id="UP000054217"/>
    </source>
</evidence>
<feature type="non-terminal residue" evidence="1">
    <location>
        <position position="140"/>
    </location>
</feature>
<dbReference type="InParanoid" id="A0A0C3JI14"/>
<reference evidence="2" key="2">
    <citation type="submission" date="2015-01" db="EMBL/GenBank/DDBJ databases">
        <title>Evolutionary Origins and Diversification of the Mycorrhizal Mutualists.</title>
        <authorList>
            <consortium name="DOE Joint Genome Institute"/>
            <consortium name="Mycorrhizal Genomics Consortium"/>
            <person name="Kohler A."/>
            <person name="Kuo A."/>
            <person name="Nagy L.G."/>
            <person name="Floudas D."/>
            <person name="Copeland A."/>
            <person name="Barry K.W."/>
            <person name="Cichocki N."/>
            <person name="Veneault-Fourrey C."/>
            <person name="LaButti K."/>
            <person name="Lindquist E.A."/>
            <person name="Lipzen A."/>
            <person name="Lundell T."/>
            <person name="Morin E."/>
            <person name="Murat C."/>
            <person name="Riley R."/>
            <person name="Ohm R."/>
            <person name="Sun H."/>
            <person name="Tunlid A."/>
            <person name="Henrissat B."/>
            <person name="Grigoriev I.V."/>
            <person name="Hibbett D.S."/>
            <person name="Martin F."/>
        </authorList>
    </citation>
    <scope>NUCLEOTIDE SEQUENCE [LARGE SCALE GENOMIC DNA]</scope>
    <source>
        <strain evidence="2">Marx 270</strain>
    </source>
</reference>
<dbReference type="Proteomes" id="UP000054217">
    <property type="component" value="Unassembled WGS sequence"/>
</dbReference>
<dbReference type="HOGENOM" id="CLU_006344_5_3_1"/>
<accession>A0A0C3JI14</accession>
<evidence type="ECO:0000313" key="1">
    <source>
        <dbReference type="EMBL" id="KIN97236.1"/>
    </source>
</evidence>
<organism evidence="1 2">
    <name type="scientific">Pisolithus tinctorius Marx 270</name>
    <dbReference type="NCBI Taxonomy" id="870435"/>
    <lineage>
        <taxon>Eukaryota</taxon>
        <taxon>Fungi</taxon>
        <taxon>Dikarya</taxon>
        <taxon>Basidiomycota</taxon>
        <taxon>Agaricomycotina</taxon>
        <taxon>Agaricomycetes</taxon>
        <taxon>Agaricomycetidae</taxon>
        <taxon>Boletales</taxon>
        <taxon>Sclerodermatineae</taxon>
        <taxon>Pisolithaceae</taxon>
        <taxon>Pisolithus</taxon>
    </lineage>
</organism>
<sequence length="140" mass="16130">GPTLMDKFNGDQFSNLWASNWYYPFNSHNEWELASWLLHSGLSMRAIDSFLSLSIISLSLFSPKIIMDVCQIQLLNISFHTARALHGLAELLPGRLHCHSMEITPSQPTKHPVHLYWHNPLECIVWLLNHPLFSDQLILL</sequence>
<name>A0A0C3JI14_PISTI</name>
<gene>
    <name evidence="1" type="ORF">M404DRAFT_96395</name>
</gene>
<dbReference type="AlphaFoldDB" id="A0A0C3JI14"/>
<reference evidence="1 2" key="1">
    <citation type="submission" date="2014-04" db="EMBL/GenBank/DDBJ databases">
        <authorList>
            <consortium name="DOE Joint Genome Institute"/>
            <person name="Kuo A."/>
            <person name="Kohler A."/>
            <person name="Costa M.D."/>
            <person name="Nagy L.G."/>
            <person name="Floudas D."/>
            <person name="Copeland A."/>
            <person name="Barry K.W."/>
            <person name="Cichocki N."/>
            <person name="Veneault-Fourrey C."/>
            <person name="LaButti K."/>
            <person name="Lindquist E.A."/>
            <person name="Lipzen A."/>
            <person name="Lundell T."/>
            <person name="Morin E."/>
            <person name="Murat C."/>
            <person name="Sun H."/>
            <person name="Tunlid A."/>
            <person name="Henrissat B."/>
            <person name="Grigoriev I.V."/>
            <person name="Hibbett D.S."/>
            <person name="Martin F."/>
            <person name="Nordberg H.P."/>
            <person name="Cantor M.N."/>
            <person name="Hua S.X."/>
        </authorList>
    </citation>
    <scope>NUCLEOTIDE SEQUENCE [LARGE SCALE GENOMIC DNA]</scope>
    <source>
        <strain evidence="1 2">Marx 270</strain>
    </source>
</reference>